<evidence type="ECO:0000313" key="1">
    <source>
        <dbReference type="EMBL" id="MCI8212603.1"/>
    </source>
</evidence>
<reference evidence="1 2" key="1">
    <citation type="submission" date="2015-12" db="EMBL/GenBank/DDBJ databases">
        <title>Phylogenomics in the description of a new species in the Pseudomonas syringae group.</title>
        <authorList>
            <person name="Busquets A."/>
            <person name="Gomila M."/>
            <person name="Beiki F."/>
            <person name="Rahimian H."/>
            <person name="Mulet M."/>
            <person name="Sanchez D."/>
            <person name="Garcia-Valdes E."/>
            <person name="Lalucat J."/>
        </authorList>
    </citation>
    <scope>NUCLEOTIDE SEQUENCE [LARGE SCALE GENOMIC DNA]</scope>
    <source>
        <strain evidence="1 2">S25</strain>
    </source>
</reference>
<protein>
    <submittedName>
        <fullName evidence="1">Uncharacterized protein</fullName>
    </submittedName>
</protein>
<dbReference type="EMBL" id="LOHG01000024">
    <property type="protein sequence ID" value="MCI8212603.1"/>
    <property type="molecule type" value="Genomic_DNA"/>
</dbReference>
<proteinExistence type="predicted"/>
<comment type="caution">
    <text evidence="1">The sequence shown here is derived from an EMBL/GenBank/DDBJ whole genome shotgun (WGS) entry which is preliminary data.</text>
</comment>
<sequence>MSALNLPGDFSTTAIVHKVEQRFGLSGFARLVKLLELFAASPFRDLGVIELPASDWGDALQAGPQDVTALLSYLAKAEWLTVEQGEEPGSPLRVTLSYFEAFVPALVLPKIADQWRRWFEYELALPAALGKDPYNQDLFRRWCATNVTVDEMESAIELARQAGTAPSPTALHEFLKTVRNTKIERARR</sequence>
<dbReference type="RefSeq" id="WP_243248726.1">
    <property type="nucleotide sequence ID" value="NZ_LOHG01000024.1"/>
</dbReference>
<name>A0ABS9ZUQ4_9PSED</name>
<accession>A0ABS9ZUQ4</accession>
<organism evidence="1 2">
    <name type="scientific">Pseudomonas maioricensis</name>
    <dbReference type="NCBI Taxonomy" id="1766623"/>
    <lineage>
        <taxon>Bacteria</taxon>
        <taxon>Pseudomonadati</taxon>
        <taxon>Pseudomonadota</taxon>
        <taxon>Gammaproteobacteria</taxon>
        <taxon>Pseudomonadales</taxon>
        <taxon>Pseudomonadaceae</taxon>
        <taxon>Pseudomonas</taxon>
    </lineage>
</organism>
<keyword evidence="2" id="KW-1185">Reference proteome</keyword>
<evidence type="ECO:0000313" key="2">
    <source>
        <dbReference type="Proteomes" id="UP001320513"/>
    </source>
</evidence>
<dbReference type="Proteomes" id="UP001320513">
    <property type="component" value="Unassembled WGS sequence"/>
</dbReference>
<gene>
    <name evidence="1" type="ORF">AUC61_24020</name>
</gene>